<evidence type="ECO:0000313" key="2">
    <source>
        <dbReference type="Proteomes" id="UP000302139"/>
    </source>
</evidence>
<dbReference type="AlphaFoldDB" id="A0A4D4MF34"/>
<protein>
    <submittedName>
        <fullName evidence="1">Uncharacterized protein</fullName>
    </submittedName>
</protein>
<comment type="caution">
    <text evidence="1">The sequence shown here is derived from an EMBL/GenBank/DDBJ whole genome shotgun (WGS) entry which is preliminary data.</text>
</comment>
<gene>
    <name evidence="1" type="ORF">SAV14893_097880</name>
</gene>
<reference evidence="1 2" key="1">
    <citation type="submission" date="2019-04" db="EMBL/GenBank/DDBJ databases">
        <title>Draft genome sequences of Streptomyces avermitilis NBRC 14893.</title>
        <authorList>
            <person name="Komaki H."/>
            <person name="Tamura T."/>
            <person name="Hosoyama A."/>
        </authorList>
    </citation>
    <scope>NUCLEOTIDE SEQUENCE [LARGE SCALE GENOMIC DNA]</scope>
    <source>
        <strain evidence="1 2">NBRC 14893</strain>
    </source>
</reference>
<evidence type="ECO:0000313" key="1">
    <source>
        <dbReference type="EMBL" id="GDY70395.1"/>
    </source>
</evidence>
<name>A0A4D4MF34_STRAX</name>
<accession>A0A4D4MF34</accession>
<organism evidence="1 2">
    <name type="scientific">Streptomyces avermitilis</name>
    <dbReference type="NCBI Taxonomy" id="33903"/>
    <lineage>
        <taxon>Bacteria</taxon>
        <taxon>Bacillati</taxon>
        <taxon>Actinomycetota</taxon>
        <taxon>Actinomycetes</taxon>
        <taxon>Kitasatosporales</taxon>
        <taxon>Streptomycetaceae</taxon>
        <taxon>Streptomyces</taxon>
    </lineage>
</organism>
<dbReference type="Proteomes" id="UP000302139">
    <property type="component" value="Unassembled WGS sequence"/>
</dbReference>
<dbReference type="EMBL" id="BJHX01000005">
    <property type="protein sequence ID" value="GDY70395.1"/>
    <property type="molecule type" value="Genomic_DNA"/>
</dbReference>
<sequence>MVEVEAVRGGGLPGAGGILPPKPCSLIGVGQLQHAGKDQRAAGLGYLVGDEVGHGGGGGVGDEGFAQGPQVFSRRVGLAGLVGRFPSGLGAAVLAGEKGTMSRGTVR</sequence>
<proteinExistence type="predicted"/>